<dbReference type="AlphaFoldDB" id="A0AAD8YRL6"/>
<proteinExistence type="predicted"/>
<name>A0AAD8YRL6_9TELE</name>
<feature type="domain" description="Alkylated DNA repair protein AlkB homologue 8 N-terminal" evidence="1">
    <location>
        <begin position="41"/>
        <end position="78"/>
    </location>
</feature>
<dbReference type="Proteomes" id="UP001239994">
    <property type="component" value="Unassembled WGS sequence"/>
</dbReference>
<keyword evidence="3" id="KW-1185">Reference proteome</keyword>
<accession>A0AAD8YRL6</accession>
<evidence type="ECO:0000313" key="3">
    <source>
        <dbReference type="Proteomes" id="UP001239994"/>
    </source>
</evidence>
<evidence type="ECO:0000259" key="1">
    <source>
        <dbReference type="Pfam" id="PF09004"/>
    </source>
</evidence>
<sequence>MVVDLRRARRDHSLLAINDSSVEIVKNIKFLGVHLAENLTWTLNTSSITKRAQQCLYFLRKLRKALLPSPIVTTFYRDGGYFATISRVPLIDA</sequence>
<dbReference type="GO" id="GO:0008168">
    <property type="term" value="F:methyltransferase activity"/>
    <property type="evidence" value="ECO:0007669"/>
    <property type="project" value="InterPro"/>
</dbReference>
<dbReference type="InterPro" id="IPR015095">
    <property type="entry name" value="AlkB_hom8_N"/>
</dbReference>
<dbReference type="GO" id="GO:0016706">
    <property type="term" value="F:2-oxoglutarate-dependent dioxygenase activity"/>
    <property type="evidence" value="ECO:0007669"/>
    <property type="project" value="InterPro"/>
</dbReference>
<comment type="caution">
    <text evidence="2">The sequence shown here is derived from an EMBL/GenBank/DDBJ whole genome shotgun (WGS) entry which is preliminary data.</text>
</comment>
<dbReference type="Pfam" id="PF09004">
    <property type="entry name" value="ALKBH8_N"/>
    <property type="match status" value="1"/>
</dbReference>
<reference evidence="2" key="1">
    <citation type="submission" date="2023-03" db="EMBL/GenBank/DDBJ databases">
        <title>Electrophorus voltai genome.</title>
        <authorList>
            <person name="Bian C."/>
        </authorList>
    </citation>
    <scope>NUCLEOTIDE SEQUENCE</scope>
    <source>
        <strain evidence="2">CB-2022</strain>
        <tissue evidence="2">Muscle</tissue>
    </source>
</reference>
<gene>
    <name evidence="2" type="ORF">P4O66_003453</name>
</gene>
<dbReference type="EMBL" id="JAROKS010000026">
    <property type="protein sequence ID" value="KAK1784778.1"/>
    <property type="molecule type" value="Genomic_DNA"/>
</dbReference>
<organism evidence="2 3">
    <name type="scientific">Electrophorus voltai</name>
    <dbReference type="NCBI Taxonomy" id="2609070"/>
    <lineage>
        <taxon>Eukaryota</taxon>
        <taxon>Metazoa</taxon>
        <taxon>Chordata</taxon>
        <taxon>Craniata</taxon>
        <taxon>Vertebrata</taxon>
        <taxon>Euteleostomi</taxon>
        <taxon>Actinopterygii</taxon>
        <taxon>Neopterygii</taxon>
        <taxon>Teleostei</taxon>
        <taxon>Ostariophysi</taxon>
        <taxon>Gymnotiformes</taxon>
        <taxon>Gymnotoidei</taxon>
        <taxon>Gymnotidae</taxon>
        <taxon>Electrophorus</taxon>
    </lineage>
</organism>
<protein>
    <recommendedName>
        <fullName evidence="1">Alkylated DNA repair protein AlkB homologue 8 N-terminal domain-containing protein</fullName>
    </recommendedName>
</protein>
<evidence type="ECO:0000313" key="2">
    <source>
        <dbReference type="EMBL" id="KAK1784778.1"/>
    </source>
</evidence>